<organism evidence="1 2">
    <name type="scientific">Nephila pilipes</name>
    <name type="common">Giant wood spider</name>
    <name type="synonym">Nephila maculata</name>
    <dbReference type="NCBI Taxonomy" id="299642"/>
    <lineage>
        <taxon>Eukaryota</taxon>
        <taxon>Metazoa</taxon>
        <taxon>Ecdysozoa</taxon>
        <taxon>Arthropoda</taxon>
        <taxon>Chelicerata</taxon>
        <taxon>Arachnida</taxon>
        <taxon>Araneae</taxon>
        <taxon>Araneomorphae</taxon>
        <taxon>Entelegynae</taxon>
        <taxon>Araneoidea</taxon>
        <taxon>Nephilidae</taxon>
        <taxon>Nephila</taxon>
    </lineage>
</organism>
<reference evidence="1" key="1">
    <citation type="submission" date="2020-08" db="EMBL/GenBank/DDBJ databases">
        <title>Multicomponent nature underlies the extraordinary mechanical properties of spider dragline silk.</title>
        <authorList>
            <person name="Kono N."/>
            <person name="Nakamura H."/>
            <person name="Mori M."/>
            <person name="Yoshida Y."/>
            <person name="Ohtoshi R."/>
            <person name="Malay A.D."/>
            <person name="Moran D.A.P."/>
            <person name="Tomita M."/>
            <person name="Numata K."/>
            <person name="Arakawa K."/>
        </authorList>
    </citation>
    <scope>NUCLEOTIDE SEQUENCE</scope>
</reference>
<comment type="caution">
    <text evidence="1">The sequence shown here is derived from an EMBL/GenBank/DDBJ whole genome shotgun (WGS) entry which is preliminary data.</text>
</comment>
<accession>A0A8X6Q2G7</accession>
<keyword evidence="2" id="KW-1185">Reference proteome</keyword>
<gene>
    <name evidence="1" type="ORF">NPIL_547541</name>
</gene>
<evidence type="ECO:0000313" key="1">
    <source>
        <dbReference type="EMBL" id="GFT98436.1"/>
    </source>
</evidence>
<dbReference type="EMBL" id="BMAW01075771">
    <property type="protein sequence ID" value="GFT98436.1"/>
    <property type="molecule type" value="Genomic_DNA"/>
</dbReference>
<dbReference type="AlphaFoldDB" id="A0A8X6Q2G7"/>
<name>A0A8X6Q2G7_NEPPI</name>
<dbReference type="Proteomes" id="UP000887013">
    <property type="component" value="Unassembled WGS sequence"/>
</dbReference>
<evidence type="ECO:0000313" key="2">
    <source>
        <dbReference type="Proteomes" id="UP000887013"/>
    </source>
</evidence>
<protein>
    <submittedName>
        <fullName evidence="1">Uncharacterized protein</fullName>
    </submittedName>
</protein>
<dbReference type="OrthoDB" id="6408648at2759"/>
<sequence length="122" mass="13599">MHIEDDHCFFEHQNSFHFEIVCNENEGSRAAHTQRSSRLMFGQDSSRRHPAPPLLSGVYFPEPAFSLRSSSANHNFAGESPGVPARLAQSQAREVAGLRKEDSFTLVFGRQCVPSPNSQKQA</sequence>
<proteinExistence type="predicted"/>